<keyword evidence="3" id="KW-1185">Reference proteome</keyword>
<dbReference type="Proteomes" id="UP000191672">
    <property type="component" value="Unassembled WGS sequence"/>
</dbReference>
<comment type="caution">
    <text evidence="2">The sequence shown here is derived from an EMBL/GenBank/DDBJ whole genome shotgun (WGS) entry which is preliminary data.</text>
</comment>
<dbReference type="STRING" id="416450.A0A1V6PQN6"/>
<evidence type="ECO:0008006" key="4">
    <source>
        <dbReference type="Google" id="ProtNLM"/>
    </source>
</evidence>
<evidence type="ECO:0000256" key="1">
    <source>
        <dbReference type="SAM" id="SignalP"/>
    </source>
</evidence>
<organism evidence="2 3">
    <name type="scientific">Penicillium antarcticum</name>
    <dbReference type="NCBI Taxonomy" id="416450"/>
    <lineage>
        <taxon>Eukaryota</taxon>
        <taxon>Fungi</taxon>
        <taxon>Dikarya</taxon>
        <taxon>Ascomycota</taxon>
        <taxon>Pezizomycotina</taxon>
        <taxon>Eurotiomycetes</taxon>
        <taxon>Eurotiomycetidae</taxon>
        <taxon>Eurotiales</taxon>
        <taxon>Aspergillaceae</taxon>
        <taxon>Penicillium</taxon>
    </lineage>
</organism>
<evidence type="ECO:0000313" key="2">
    <source>
        <dbReference type="EMBL" id="OQD79263.1"/>
    </source>
</evidence>
<dbReference type="PANTHER" id="PTHR42039">
    <property type="entry name" value="PUTATIVE (AFU_ORTHOLOGUE AFUA_3G02940)-RELATED"/>
    <property type="match status" value="1"/>
</dbReference>
<reference evidence="3" key="1">
    <citation type="journal article" date="2017" name="Nat. Microbiol.">
        <title>Global analysis of biosynthetic gene clusters reveals vast potential of secondary metabolite production in Penicillium species.</title>
        <authorList>
            <person name="Nielsen J.C."/>
            <person name="Grijseels S."/>
            <person name="Prigent S."/>
            <person name="Ji B."/>
            <person name="Dainat J."/>
            <person name="Nielsen K.F."/>
            <person name="Frisvad J.C."/>
            <person name="Workman M."/>
            <person name="Nielsen J."/>
        </authorList>
    </citation>
    <scope>NUCLEOTIDE SEQUENCE [LARGE SCALE GENOMIC DNA]</scope>
    <source>
        <strain evidence="3">IBT 31811</strain>
    </source>
</reference>
<feature type="signal peptide" evidence="1">
    <location>
        <begin position="1"/>
        <end position="18"/>
    </location>
</feature>
<evidence type="ECO:0000313" key="3">
    <source>
        <dbReference type="Proteomes" id="UP000191672"/>
    </source>
</evidence>
<dbReference type="PANTHER" id="PTHR42039:SF1">
    <property type="entry name" value="PUTATIVE (AFU_ORTHOLOGUE AFUA_3G02940)-RELATED"/>
    <property type="match status" value="1"/>
</dbReference>
<dbReference type="Pfam" id="PF25312">
    <property type="entry name" value="Allergen_Asp_f_4"/>
    <property type="match status" value="1"/>
</dbReference>
<dbReference type="InterPro" id="IPR038903">
    <property type="entry name" value="Allergen_Asp_f_4"/>
</dbReference>
<dbReference type="GO" id="GO:0005576">
    <property type="term" value="C:extracellular region"/>
    <property type="evidence" value="ECO:0007669"/>
    <property type="project" value="InterPro"/>
</dbReference>
<proteinExistence type="predicted"/>
<accession>A0A1V6PQN6</accession>
<sequence>MPTQMLWKFLILVLNVRANTLSGDGSRSALLPLLTRSDKAWTDVSPGESYSTAGFGGSTDPVGSGDAYVGNVGRPYGSNIMEVAASDANRFQYIVKFVGPSAGGWRVAIWNKVGPGGKLDGWYGNACCQFTLAADEAKYIAFATNSQGGWVATNTTSIPTNQLGSYAGTWGEFDFGNTAHNGWSGFDVSAIQAQNAQLEVQGMRICSMLHDDLCSYITWRAVIVHNAYTSSKADVGGIGGNLPAGPVRLTASIGYDE</sequence>
<name>A0A1V6PQN6_9EURO</name>
<feature type="chain" id="PRO_5012461071" description="Allergen Asp f 4" evidence="1">
    <location>
        <begin position="19"/>
        <end position="257"/>
    </location>
</feature>
<dbReference type="EMBL" id="MDYN01000056">
    <property type="protein sequence ID" value="OQD79263.1"/>
    <property type="molecule type" value="Genomic_DNA"/>
</dbReference>
<dbReference type="GO" id="GO:0019863">
    <property type="term" value="F:IgE binding"/>
    <property type="evidence" value="ECO:0007669"/>
    <property type="project" value="InterPro"/>
</dbReference>
<dbReference type="OrthoDB" id="118256at2759"/>
<gene>
    <name evidence="2" type="ORF">PENANT_c056G08308</name>
</gene>
<protein>
    <recommendedName>
        <fullName evidence="4">Allergen Asp f 4</fullName>
    </recommendedName>
</protein>
<keyword evidence="1" id="KW-0732">Signal</keyword>
<dbReference type="AlphaFoldDB" id="A0A1V6PQN6"/>